<dbReference type="GO" id="GO:0005663">
    <property type="term" value="C:DNA replication factor C complex"/>
    <property type="evidence" value="ECO:0007669"/>
    <property type="project" value="TreeGrafter"/>
</dbReference>
<evidence type="ECO:0000313" key="9">
    <source>
        <dbReference type="EMBL" id="AIE92887.1"/>
    </source>
</evidence>
<feature type="domain" description="Replication factor C C-terminal" evidence="8">
    <location>
        <begin position="296"/>
        <end position="350"/>
    </location>
</feature>
<evidence type="ECO:0000256" key="4">
    <source>
        <dbReference type="ARBA" id="ARBA00022741"/>
    </source>
</evidence>
<evidence type="ECO:0000259" key="7">
    <source>
        <dbReference type="Pfam" id="PF00004"/>
    </source>
</evidence>
<dbReference type="GO" id="GO:0016887">
    <property type="term" value="F:ATP hydrolysis activity"/>
    <property type="evidence" value="ECO:0007669"/>
    <property type="project" value="InterPro"/>
</dbReference>
<keyword evidence="4" id="KW-0547">Nucleotide-binding</keyword>
<evidence type="ECO:0000259" key="8">
    <source>
        <dbReference type="Pfam" id="PF08542"/>
    </source>
</evidence>
<dbReference type="GO" id="GO:0003677">
    <property type="term" value="F:DNA binding"/>
    <property type="evidence" value="ECO:0007669"/>
    <property type="project" value="InterPro"/>
</dbReference>
<dbReference type="SUPFAM" id="SSF48019">
    <property type="entry name" value="post-AAA+ oligomerization domain-like"/>
    <property type="match status" value="1"/>
</dbReference>
<dbReference type="Gene3D" id="3.40.50.300">
    <property type="entry name" value="P-loop containing nucleotide triphosphate hydrolases"/>
    <property type="match status" value="1"/>
</dbReference>
<dbReference type="SUPFAM" id="SSF52540">
    <property type="entry name" value="P-loop containing nucleoside triphosphate hydrolases"/>
    <property type="match status" value="1"/>
</dbReference>
<dbReference type="InterPro" id="IPR050238">
    <property type="entry name" value="DNA_Rep/Repair_Clamp_Loader"/>
</dbReference>
<dbReference type="InterPro" id="IPR008921">
    <property type="entry name" value="DNA_pol3_clamp-load_cplx_C"/>
</dbReference>
<dbReference type="PANTHER" id="PTHR11669">
    <property type="entry name" value="REPLICATION FACTOR C / DNA POLYMERASE III GAMMA-TAU SUBUNIT"/>
    <property type="match status" value="1"/>
</dbReference>
<keyword evidence="5" id="KW-0067">ATP-binding</keyword>
<dbReference type="PANTHER" id="PTHR11669:SF20">
    <property type="entry name" value="REPLICATION FACTOR C SUBUNIT 4"/>
    <property type="match status" value="1"/>
</dbReference>
<evidence type="ECO:0000256" key="3">
    <source>
        <dbReference type="ARBA" id="ARBA00022705"/>
    </source>
</evidence>
<dbReference type="InterPro" id="IPR027417">
    <property type="entry name" value="P-loop_NTPase"/>
</dbReference>
<evidence type="ECO:0000256" key="1">
    <source>
        <dbReference type="ARBA" id="ARBA00009668"/>
    </source>
</evidence>
<protein>
    <recommendedName>
        <fullName evidence="2">Replication factor C small subunit</fullName>
    </recommendedName>
    <alternativeName>
        <fullName evidence="6">Clamp loader small subunit</fullName>
    </alternativeName>
</protein>
<dbReference type="GO" id="GO:0006281">
    <property type="term" value="P:DNA repair"/>
    <property type="evidence" value="ECO:0007669"/>
    <property type="project" value="TreeGrafter"/>
</dbReference>
<dbReference type="InterPro" id="IPR013748">
    <property type="entry name" value="Rep_factorC_C"/>
</dbReference>
<evidence type="ECO:0000256" key="6">
    <source>
        <dbReference type="ARBA" id="ARBA00031749"/>
    </source>
</evidence>
<dbReference type="AlphaFoldDB" id="A0A075FTB5"/>
<evidence type="ECO:0000256" key="5">
    <source>
        <dbReference type="ARBA" id="ARBA00022840"/>
    </source>
</evidence>
<dbReference type="Gene3D" id="1.10.8.60">
    <property type="match status" value="1"/>
</dbReference>
<proteinExistence type="inferred from homology"/>
<dbReference type="Pfam" id="PF00004">
    <property type="entry name" value="AAA"/>
    <property type="match status" value="1"/>
</dbReference>
<feature type="domain" description="ATPase AAA-type core" evidence="7">
    <location>
        <begin position="38"/>
        <end position="191"/>
    </location>
</feature>
<name>A0A075FTB5_9EURY</name>
<dbReference type="EMBL" id="KF900379">
    <property type="protein sequence ID" value="AIE92887.1"/>
    <property type="molecule type" value="Genomic_DNA"/>
</dbReference>
<reference evidence="9" key="1">
    <citation type="journal article" date="2014" name="Genome Biol. Evol.">
        <title>Pangenome evidence for extensive interdomain horizontal transfer affecting lineage core and shell genes in uncultured planktonic thaumarchaeota and euryarchaeota.</title>
        <authorList>
            <person name="Deschamps P."/>
            <person name="Zivanovic Y."/>
            <person name="Moreira D."/>
            <person name="Rodriguez-Valera F."/>
            <person name="Lopez-Garcia P."/>
        </authorList>
    </citation>
    <scope>NUCLEOTIDE SEQUENCE</scope>
</reference>
<dbReference type="GO" id="GO:0006261">
    <property type="term" value="P:DNA-templated DNA replication"/>
    <property type="evidence" value="ECO:0007669"/>
    <property type="project" value="TreeGrafter"/>
</dbReference>
<dbReference type="GO" id="GO:0005524">
    <property type="term" value="F:ATP binding"/>
    <property type="evidence" value="ECO:0007669"/>
    <property type="project" value="UniProtKB-KW"/>
</dbReference>
<dbReference type="InterPro" id="IPR003959">
    <property type="entry name" value="ATPase_AAA_core"/>
</dbReference>
<keyword evidence="3" id="KW-0235">DNA replication</keyword>
<comment type="similarity">
    <text evidence="1">Belongs to the activator 1 small subunits family. RfcS subfamily.</text>
</comment>
<sequence length="379" mass="41288">MASWLSTHAPRTFDELAVPAGVRDALVGASLAAEPPHLLITGPAGVGKTAAWRLVARQMLGPGWQATTHVLQARDLVRTRGAMAKFEGFLRPGGSGSTDTLAGRMSLDAYDRGIIQAAEGDVAPAGAEIEIQPGQVPVSRLLVIEDADHLGGIRQAYLRRMMETVGVASRFILVARAPSRLIDAIRSRTRMVRIPSTEKDLVIETMRSLAAKEGAEVDDGVLGDLAYVSDGNLRKSLFTLEMLDARGLAADRSAVHRLVQATTLQAGRHLLELALRGRVVEWRWENVRGRRSKVLAGAMAEVDRLMNDHGLDADDLISQLHDVLVGRRLSLPDELRRELLADLALCDTQIRRTMHARIPFENFLHKAADSGRKHGLAFG</sequence>
<dbReference type="GO" id="GO:0003689">
    <property type="term" value="F:DNA clamp loader activity"/>
    <property type="evidence" value="ECO:0007669"/>
    <property type="project" value="TreeGrafter"/>
</dbReference>
<dbReference type="Pfam" id="PF08542">
    <property type="entry name" value="Rep_fac_C"/>
    <property type="match status" value="1"/>
</dbReference>
<gene>
    <name evidence="9" type="primary">rfcS</name>
</gene>
<organism evidence="9">
    <name type="scientific">uncultured marine group II/III euryarchaeote AD1000_29_E08</name>
    <dbReference type="NCBI Taxonomy" id="1457749"/>
    <lineage>
        <taxon>Archaea</taxon>
        <taxon>Methanobacteriati</taxon>
        <taxon>Methanobacteriota</taxon>
        <taxon>environmental samples</taxon>
    </lineage>
</organism>
<dbReference type="Gene3D" id="1.20.272.10">
    <property type="match status" value="1"/>
</dbReference>
<accession>A0A075FTB5</accession>
<evidence type="ECO:0000256" key="2">
    <source>
        <dbReference type="ARBA" id="ARBA00014164"/>
    </source>
</evidence>